<dbReference type="InterPro" id="IPR011990">
    <property type="entry name" value="TPR-like_helical_dom_sf"/>
</dbReference>
<dbReference type="Gene3D" id="1.25.40.10">
    <property type="entry name" value="Tetratricopeptide repeat domain"/>
    <property type="match status" value="1"/>
</dbReference>
<evidence type="ECO:0008006" key="4">
    <source>
        <dbReference type="Google" id="ProtNLM"/>
    </source>
</evidence>
<dbReference type="Pfam" id="PF08238">
    <property type="entry name" value="Sel1"/>
    <property type="match status" value="3"/>
</dbReference>
<evidence type="ECO:0000313" key="3">
    <source>
        <dbReference type="Proteomes" id="UP000076489"/>
    </source>
</evidence>
<evidence type="ECO:0000313" key="2">
    <source>
        <dbReference type="EMBL" id="KZN20843.1"/>
    </source>
</evidence>
<dbReference type="RefSeq" id="WP_063340889.1">
    <property type="nucleotide sequence ID" value="NZ_LUKJ01000002.1"/>
</dbReference>
<feature type="region of interest" description="Disordered" evidence="1">
    <location>
        <begin position="32"/>
        <end position="51"/>
    </location>
</feature>
<dbReference type="AlphaFoldDB" id="A0A166QTN7"/>
<dbReference type="InterPro" id="IPR052945">
    <property type="entry name" value="Mitotic_Regulator"/>
</dbReference>
<dbReference type="EMBL" id="LUKJ01000002">
    <property type="protein sequence ID" value="KZN20843.1"/>
    <property type="molecule type" value="Genomic_DNA"/>
</dbReference>
<dbReference type="PANTHER" id="PTHR43628">
    <property type="entry name" value="ACTIVATOR OF C KINASE PROTEIN 1-RELATED"/>
    <property type="match status" value="1"/>
</dbReference>
<gene>
    <name evidence="2" type="ORF">A1D17_04685</name>
</gene>
<name>A0A166QTN7_PSEFL</name>
<reference evidence="2 3" key="2">
    <citation type="journal article" date="2018" name="Nature">
        <title>Mutant phenotypes for thousands of bacterial genes of unknown function.</title>
        <authorList>
            <person name="Price M.N."/>
            <person name="Wetmore K.M."/>
            <person name="Waters R.J."/>
            <person name="Callaghan M."/>
            <person name="Ray J."/>
            <person name="Liu H."/>
            <person name="Kuehl J.V."/>
            <person name="Melnyk R.A."/>
            <person name="Lamson J.S."/>
            <person name="Suh Y."/>
            <person name="Carlson H.K."/>
            <person name="Esquivel Z."/>
            <person name="Sadeeshkumar H."/>
            <person name="Chakraborty R."/>
            <person name="Zane G.M."/>
            <person name="Rubin B.E."/>
            <person name="Wall J.D."/>
            <person name="Visel A."/>
            <person name="Bristow J."/>
            <person name="Blow M.J."/>
            <person name="Arkin A.P."/>
            <person name="Deutschbauer A.M."/>
        </authorList>
    </citation>
    <scope>NUCLEOTIDE SEQUENCE [LARGE SCALE GENOMIC DNA]</scope>
    <source>
        <strain evidence="2 3">FW300-N1B4</strain>
    </source>
</reference>
<dbReference type="SMART" id="SM00671">
    <property type="entry name" value="SEL1"/>
    <property type="match status" value="2"/>
</dbReference>
<dbReference type="PANTHER" id="PTHR43628:SF1">
    <property type="entry name" value="CHITIN SYNTHASE REGULATORY FACTOR 2-RELATED"/>
    <property type="match status" value="1"/>
</dbReference>
<dbReference type="InterPro" id="IPR006597">
    <property type="entry name" value="Sel1-like"/>
</dbReference>
<dbReference type="Proteomes" id="UP000076489">
    <property type="component" value="Unassembled WGS sequence"/>
</dbReference>
<organism evidence="2 3">
    <name type="scientific">Pseudomonas fluorescens</name>
    <dbReference type="NCBI Taxonomy" id="294"/>
    <lineage>
        <taxon>Bacteria</taxon>
        <taxon>Pseudomonadati</taxon>
        <taxon>Pseudomonadota</taxon>
        <taxon>Gammaproteobacteria</taxon>
        <taxon>Pseudomonadales</taxon>
        <taxon>Pseudomonadaceae</taxon>
        <taxon>Pseudomonas</taxon>
    </lineage>
</organism>
<dbReference type="SUPFAM" id="SSF81901">
    <property type="entry name" value="HCP-like"/>
    <property type="match status" value="1"/>
</dbReference>
<protein>
    <recommendedName>
        <fullName evidence="4">Sel1 repeat family protein</fullName>
    </recommendedName>
</protein>
<evidence type="ECO:0000256" key="1">
    <source>
        <dbReference type="SAM" id="MobiDB-lite"/>
    </source>
</evidence>
<comment type="caution">
    <text evidence="2">The sequence shown here is derived from an EMBL/GenBank/DDBJ whole genome shotgun (WGS) entry which is preliminary data.</text>
</comment>
<accession>A0A166QTN7</accession>
<reference evidence="3" key="1">
    <citation type="submission" date="2016-03" db="EMBL/GenBank/DDBJ databases">
        <authorList>
            <person name="Ray J."/>
            <person name="Price M."/>
            <person name="Deutschbauer A."/>
        </authorList>
    </citation>
    <scope>NUCLEOTIDE SEQUENCE [LARGE SCALE GENOMIC DNA]</scope>
    <source>
        <strain evidence="3">FW300-N1B4</strain>
    </source>
</reference>
<dbReference type="PROSITE" id="PS51257">
    <property type="entry name" value="PROKAR_LIPOPROTEIN"/>
    <property type="match status" value="1"/>
</dbReference>
<dbReference type="OrthoDB" id="9816009at2"/>
<proteinExistence type="predicted"/>
<sequence>MSLQRTIQAILMLGLSGCSVVDYQAPPASVNPFDEAGDVQPGSAQKKPVPRVIPKSPASIALLPERDEYVATPIPVPTNTSPLITTQVVSNGSEPGYVIEGRTGPRNQADEIYDEGMRVGASGDTEAEIGLLEQSGAMGNGDALYELAKMYQRGIGVPVNVPESITYLNRAQRLGHVESNRVLGTLYLTGQGVTKDVEYGKSLLDLASETSIRAMREYGQYLGNLRQPYLNDAVKAEALLKRAADQGDGESAKLLSTLIAKQGGLPAANRPFAEPVASTSKAAPGAVEAETSAEAVKSRALSGDLEAAYQYGLNVQLRKFPSVEPEFDSYCWYGAAANLGNAKAKAELGPIAGAKQLADRQSPGRMDNCIASLVDVMKH</sequence>